<protein>
    <recommendedName>
        <fullName evidence="3">Nucleoid-associated protein IAC74_06645</fullName>
    </recommendedName>
</protein>
<dbReference type="GO" id="GO:0005829">
    <property type="term" value="C:cytosol"/>
    <property type="evidence" value="ECO:0007669"/>
    <property type="project" value="TreeGrafter"/>
</dbReference>
<reference evidence="5" key="2">
    <citation type="journal article" date="2021" name="PeerJ">
        <title>Extensive microbial diversity within the chicken gut microbiome revealed by metagenomics and culture.</title>
        <authorList>
            <person name="Gilroy R."/>
            <person name="Ravi A."/>
            <person name="Getino M."/>
            <person name="Pursley I."/>
            <person name="Horton D.L."/>
            <person name="Alikhan N.F."/>
            <person name="Baker D."/>
            <person name="Gharbi K."/>
            <person name="Hall N."/>
            <person name="Watson M."/>
            <person name="Adriaenssens E.M."/>
            <person name="Foster-Nyarko E."/>
            <person name="Jarju S."/>
            <person name="Secka A."/>
            <person name="Antonio M."/>
            <person name="Oren A."/>
            <person name="Chaudhuri R.R."/>
            <person name="La Ragione R."/>
            <person name="Hildebrand F."/>
            <person name="Pallen M.J."/>
        </authorList>
    </citation>
    <scope>NUCLEOTIDE SEQUENCE</scope>
    <source>
        <strain evidence="5">4920</strain>
    </source>
</reference>
<dbReference type="Pfam" id="PF02575">
    <property type="entry name" value="YbaB_DNA_bd"/>
    <property type="match status" value="1"/>
</dbReference>
<evidence type="ECO:0000256" key="1">
    <source>
        <dbReference type="ARBA" id="ARBA00022490"/>
    </source>
</evidence>
<evidence type="ECO:0000313" key="5">
    <source>
        <dbReference type="EMBL" id="HIV03238.1"/>
    </source>
</evidence>
<dbReference type="AlphaFoldDB" id="A0A9D1NHG3"/>
<comment type="function">
    <text evidence="3">Binds to DNA and alters its conformation. May be involved in regulation of gene expression, nucleoid organization and DNA protection.</text>
</comment>
<name>A0A9D1NHG3_9FIRM</name>
<dbReference type="PIRSF" id="PIRSF004555">
    <property type="entry name" value="UCP004555"/>
    <property type="match status" value="1"/>
</dbReference>
<feature type="coiled-coil region" evidence="4">
    <location>
        <begin position="14"/>
        <end position="41"/>
    </location>
</feature>
<comment type="subcellular location">
    <subcellularLocation>
        <location evidence="3">Cytoplasm</location>
        <location evidence="3">Nucleoid</location>
    </subcellularLocation>
</comment>
<keyword evidence="2 3" id="KW-0238">DNA-binding</keyword>
<proteinExistence type="inferred from homology"/>
<keyword evidence="4" id="KW-0175">Coiled coil</keyword>
<dbReference type="EMBL" id="DVOF01000195">
    <property type="protein sequence ID" value="HIV03238.1"/>
    <property type="molecule type" value="Genomic_DNA"/>
</dbReference>
<comment type="subunit">
    <text evidence="3">Homodimer.</text>
</comment>
<gene>
    <name evidence="5" type="ORF">IAC74_06645</name>
</gene>
<dbReference type="InterPro" id="IPR036894">
    <property type="entry name" value="YbaB-like_sf"/>
</dbReference>
<evidence type="ECO:0000256" key="2">
    <source>
        <dbReference type="ARBA" id="ARBA00023125"/>
    </source>
</evidence>
<evidence type="ECO:0000256" key="3">
    <source>
        <dbReference type="HAMAP-Rule" id="MF_00274"/>
    </source>
</evidence>
<dbReference type="GO" id="GO:0003677">
    <property type="term" value="F:DNA binding"/>
    <property type="evidence" value="ECO:0007669"/>
    <property type="project" value="UniProtKB-UniRule"/>
</dbReference>
<sequence>MAKFRGGMPGMGNMNNMIKQAQRMQEQMAKIQEEAEAKTVEASSGGGAVTVVASGKKQIVSVKISPDAVDPDDVETLEDLILTATNEALRQAEEMIASEMGKVTGGMNIPGLF</sequence>
<dbReference type="InterPro" id="IPR004401">
    <property type="entry name" value="YbaB/EbfC"/>
</dbReference>
<dbReference type="GO" id="GO:0043590">
    <property type="term" value="C:bacterial nucleoid"/>
    <property type="evidence" value="ECO:0007669"/>
    <property type="project" value="UniProtKB-UniRule"/>
</dbReference>
<comment type="caution">
    <text evidence="5">The sequence shown here is derived from an EMBL/GenBank/DDBJ whole genome shotgun (WGS) entry which is preliminary data.</text>
</comment>
<reference evidence="5" key="1">
    <citation type="submission" date="2020-10" db="EMBL/GenBank/DDBJ databases">
        <authorList>
            <person name="Gilroy R."/>
        </authorList>
    </citation>
    <scope>NUCLEOTIDE SEQUENCE</scope>
    <source>
        <strain evidence="5">4920</strain>
    </source>
</reference>
<dbReference type="NCBIfam" id="TIGR00103">
    <property type="entry name" value="DNA_YbaB_EbfC"/>
    <property type="match status" value="1"/>
</dbReference>
<dbReference type="PANTHER" id="PTHR33449:SF1">
    <property type="entry name" value="NUCLEOID-ASSOCIATED PROTEIN YBAB"/>
    <property type="match status" value="1"/>
</dbReference>
<dbReference type="Gene3D" id="3.30.1310.10">
    <property type="entry name" value="Nucleoid-associated protein YbaB-like domain"/>
    <property type="match status" value="1"/>
</dbReference>
<dbReference type="HAMAP" id="MF_00274">
    <property type="entry name" value="DNA_YbaB_EbfC"/>
    <property type="match status" value="1"/>
</dbReference>
<organism evidence="5 6">
    <name type="scientific">Candidatus Aphodoplasma excrementigallinarum</name>
    <dbReference type="NCBI Taxonomy" id="2840673"/>
    <lineage>
        <taxon>Bacteria</taxon>
        <taxon>Bacillati</taxon>
        <taxon>Bacillota</taxon>
        <taxon>Clostridia</taxon>
        <taxon>Eubacteriales</taxon>
        <taxon>Candidatus Aphodoplasma</taxon>
    </lineage>
</organism>
<dbReference type="SUPFAM" id="SSF82607">
    <property type="entry name" value="YbaB-like"/>
    <property type="match status" value="1"/>
</dbReference>
<dbReference type="FunFam" id="3.30.1310.10:FF:000002">
    <property type="entry name" value="Nucleoid-associated protein IKC_06587"/>
    <property type="match status" value="1"/>
</dbReference>
<accession>A0A9D1NHG3</accession>
<dbReference type="Proteomes" id="UP000886743">
    <property type="component" value="Unassembled WGS sequence"/>
</dbReference>
<keyword evidence="1 3" id="KW-0963">Cytoplasm</keyword>
<evidence type="ECO:0000313" key="6">
    <source>
        <dbReference type="Proteomes" id="UP000886743"/>
    </source>
</evidence>
<dbReference type="PANTHER" id="PTHR33449">
    <property type="entry name" value="NUCLEOID-ASSOCIATED PROTEIN YBAB"/>
    <property type="match status" value="1"/>
</dbReference>
<comment type="similarity">
    <text evidence="3">Belongs to the YbaB/EbfC family.</text>
</comment>
<evidence type="ECO:0000256" key="4">
    <source>
        <dbReference type="SAM" id="Coils"/>
    </source>
</evidence>